<evidence type="ECO:0000313" key="2">
    <source>
        <dbReference type="Proteomes" id="UP000265663"/>
    </source>
</evidence>
<dbReference type="AlphaFoldDB" id="A0A3M7M2E1"/>
<reference evidence="1 2" key="1">
    <citation type="journal article" date="2014" name="PLoS ONE">
        <title>De novo Genome Assembly of the Fungal Plant Pathogen Pyrenophora semeniperda.</title>
        <authorList>
            <person name="Soliai M.M."/>
            <person name="Meyer S.E."/>
            <person name="Udall J.A."/>
            <person name="Elzinga D.E."/>
            <person name="Hermansen R.A."/>
            <person name="Bodily P.M."/>
            <person name="Hart A.A."/>
            <person name="Coleman C.E."/>
        </authorList>
    </citation>
    <scope>NUCLEOTIDE SEQUENCE [LARGE SCALE GENOMIC DNA]</scope>
    <source>
        <strain evidence="1 2">CCB06</strain>
        <tissue evidence="1">Mycelium</tissue>
    </source>
</reference>
<evidence type="ECO:0000313" key="1">
    <source>
        <dbReference type="EMBL" id="RMZ68618.1"/>
    </source>
</evidence>
<accession>A0A3M7M2E1</accession>
<gene>
    <name evidence="1" type="ORF">GMOD_00008344</name>
</gene>
<organism evidence="1 2">
    <name type="scientific">Pyrenophora seminiperda CCB06</name>
    <dbReference type="NCBI Taxonomy" id="1302712"/>
    <lineage>
        <taxon>Eukaryota</taxon>
        <taxon>Fungi</taxon>
        <taxon>Dikarya</taxon>
        <taxon>Ascomycota</taxon>
        <taxon>Pezizomycotina</taxon>
        <taxon>Dothideomycetes</taxon>
        <taxon>Pleosporomycetidae</taxon>
        <taxon>Pleosporales</taxon>
        <taxon>Pleosporineae</taxon>
        <taxon>Pleosporaceae</taxon>
        <taxon>Pyrenophora</taxon>
    </lineage>
</organism>
<dbReference type="EMBL" id="KE747816">
    <property type="protein sequence ID" value="RMZ68618.1"/>
    <property type="molecule type" value="Genomic_DNA"/>
</dbReference>
<proteinExistence type="predicted"/>
<protein>
    <submittedName>
        <fullName evidence="1">Uncharacterized protein</fullName>
    </submittedName>
</protein>
<sequence>MVAVSAAPSLKGRETASLVKHHTALAALSASQKLMLYASFAIISSRSDLFTRANSLDVDEPRALAVATRVSEKPPIPHAGGPLSKSRRNPLYGAIGLYSRSTKHIAEHHFYRPTLDEGQNTFSSRL</sequence>
<name>A0A3M7M2E1_9PLEO</name>
<dbReference type="Proteomes" id="UP000265663">
    <property type="component" value="Unassembled WGS sequence"/>
</dbReference>
<keyword evidence="2" id="KW-1185">Reference proteome</keyword>